<feature type="coiled-coil region" evidence="7">
    <location>
        <begin position="1106"/>
        <end position="1133"/>
    </location>
</feature>
<evidence type="ECO:0000256" key="6">
    <source>
        <dbReference type="PROSITE-ProRule" id="PRU00235"/>
    </source>
</evidence>
<feature type="repeat" description="RCC1" evidence="6">
    <location>
        <begin position="192"/>
        <end position="245"/>
    </location>
</feature>
<dbReference type="EMBL" id="JAENGY010000995">
    <property type="protein sequence ID" value="KAG6953818.1"/>
    <property type="molecule type" value="Genomic_DNA"/>
</dbReference>
<evidence type="ECO:0000256" key="4">
    <source>
        <dbReference type="ARBA" id="ARBA00022833"/>
    </source>
</evidence>
<dbReference type="InterPro" id="IPR001849">
    <property type="entry name" value="PH_domain"/>
</dbReference>
<keyword evidence="3 5" id="KW-0863">Zinc-finger</keyword>
<feature type="repeat" description="RCC1" evidence="6">
    <location>
        <begin position="258"/>
        <end position="328"/>
    </location>
</feature>
<dbReference type="GO" id="GO:0008270">
    <property type="term" value="F:zinc ion binding"/>
    <property type="evidence" value="ECO:0007669"/>
    <property type="project" value="UniProtKB-KW"/>
</dbReference>
<evidence type="ECO:0000313" key="13">
    <source>
        <dbReference type="EMBL" id="KAG6953818.1"/>
    </source>
</evidence>
<dbReference type="Proteomes" id="UP000709295">
    <property type="component" value="Unassembled WGS sequence"/>
</dbReference>
<evidence type="ECO:0000256" key="8">
    <source>
        <dbReference type="SAM" id="MobiDB-lite"/>
    </source>
</evidence>
<keyword evidence="7" id="KW-0175">Coiled coil</keyword>
<protein>
    <recommendedName>
        <fullName evidence="15">Calmodulin</fullName>
    </recommendedName>
</protein>
<evidence type="ECO:0000256" key="2">
    <source>
        <dbReference type="ARBA" id="ARBA00022737"/>
    </source>
</evidence>
<dbReference type="PROSITE" id="PS00626">
    <property type="entry name" value="RCC1_2"/>
    <property type="match status" value="1"/>
</dbReference>
<feature type="domain" description="PHD-type" evidence="10">
    <location>
        <begin position="8"/>
        <end position="71"/>
    </location>
</feature>
<evidence type="ECO:0008006" key="15">
    <source>
        <dbReference type="Google" id="ProtNLM"/>
    </source>
</evidence>
<evidence type="ECO:0000256" key="5">
    <source>
        <dbReference type="PROSITE-ProRule" id="PRU00146"/>
    </source>
</evidence>
<dbReference type="Pfam" id="PF00169">
    <property type="entry name" value="PH"/>
    <property type="match status" value="1"/>
</dbReference>
<evidence type="ECO:0000259" key="11">
    <source>
        <dbReference type="PROSITE" id="PS50031"/>
    </source>
</evidence>
<feature type="repeat" description="RCC1" evidence="6">
    <location>
        <begin position="395"/>
        <end position="452"/>
    </location>
</feature>
<evidence type="ECO:0000256" key="1">
    <source>
        <dbReference type="ARBA" id="ARBA00022723"/>
    </source>
</evidence>
<feature type="region of interest" description="Disordered" evidence="8">
    <location>
        <begin position="1786"/>
        <end position="1811"/>
    </location>
</feature>
<dbReference type="PROSITE" id="PS50003">
    <property type="entry name" value="PH_DOMAIN"/>
    <property type="match status" value="1"/>
</dbReference>
<dbReference type="Pfam" id="PF00415">
    <property type="entry name" value="RCC1"/>
    <property type="match status" value="6"/>
</dbReference>
<feature type="repeat" description="RCC1" evidence="6">
    <location>
        <begin position="453"/>
        <end position="504"/>
    </location>
</feature>
<dbReference type="SMART" id="SM00027">
    <property type="entry name" value="EH"/>
    <property type="match status" value="2"/>
</dbReference>
<feature type="compositionally biased region" description="Basic and acidic residues" evidence="8">
    <location>
        <begin position="1799"/>
        <end position="1811"/>
    </location>
</feature>
<sequence length="2508" mass="272492">MAPMTMSDDACRVCGKEDDEEFLVLCDGCDRAFHTACVQGCTCCNTKPRNNFARKPAVPEGDWFCKFCAEEGKTPVSSVFVWGDNEDGQLALPDTEAKVIWKPTKVHELDGIGVLDIACGERCTYALCNDANLYSVGTGLAGQLGHQDIVHEKLVHFRMVESMTEDKRSKGEGRFSQIHAGSNFGVVITTEGHAYTWGNGELGQLGHQENKNKKVPKKISALRELEVPVNLATCGGDFVIMTTKDNGDDDQFNTKKPGVFMSMGSNTQGQLGDASNKNQWVPQLLNNDAPDFTSPKNQDIDDPAEFLLGRDITQLAAGRSHAAAVVAGTKGLWTWGYGDRGQIGHPKPAPIAGQSKFFRSQFRVPRPRFVQAFKNDMVKFVACGAQHTLVLLTDGRLFAMGDNEFGQLGVKRGETSEENCVDTPVHVTTFGSDKSVKQIGCGDDFSVVLTTTSEVYTWGRNQLGQLGLGESQTDPLDTPTKVPDLPPIQKLAVGINQVFAIEFTDVMLPPPIVRAAAGKRGRGRGAGAGTKKARKFIRRRIHNASPLIRRLMNPQHYATYNPQQQQQQQFYAGAYATQSGGMSSPPLHAWVPPSPQEQQYYDMLFAHVDDQRRNTINGQQAVAFFARSHVDKTILREVWSIADAQRTSELSRNEFYVAMRLISMAQRGEQVSVQRFFQLAAMQYPLPAMEGVPPPQQQPVQPQTQMHAPQQDFGSVHQQPTGSYALTADEKSKYDIVFQQYDTDHDGFLMGAEAVALFQMSGLDRNLLRDIWSMADVTQDSKLSVQEFYVAMHLIVCVSKRGLPMPPTLPRELGETAFGSGGAAPVHGSQMSGPSSQNGFPVQKQQESAPPPKAEGMSAFDSFSTAEDAPLPSLASSTPRSNSFNHVDGSTTSSLAGAFGEPSVPTPTGSFHGGFSAPASQDFGSFSAPPVPSVTSGAGRDRTNSGSSMNSMSSFSGMAPLQPHPPAQQLPPRNFGSNERIQVQNTGFQTPQQTYPGFGAENFGSSVAAPERPFMGDEEEKKVVGQLDQQNEQVVQALASVERKQTTIEMISEKLRDLDELRHELVTLVMKREDLRSATSSTSASGDNAVEEQTRHALERSLRGLVENQKQLIQQLQCDVARHEGELEEAILSAKLQQKLSLESRSSLIGAASPPVSTHDSDRAAGGATTFVPAPLSLDGSNALPSPVATPSAPSISAFSADATDSSGFNAFSNFDSAPRSISSATPSPAAGIPSGSPFSPTPSPSQNAAANDSFNAFGDFAAPSSTEPTPSPLADVSDAPGKSPFSPSPSPAAASDSTGFDAFGAAPVSDHVVAPSSSPAAVEASPFSPFSPSPSPASTNDSGFNGFGDFNAAPSSAPAATDAPGHSPFSPTPSPAAVSTDFSASFDTPAKTDAPESSPFSTSTSPSPTATETPAFDTFATAPLSNDSAATPASTTVATENLIFSPVAADNSRSNTFDDFNAASDNATPTSESATKQESTGNLLFSPPAATSTSSGLDAFGDFSAPPVSTDSAASASAPDKTTGNSPFSPVASDNDDFNGFGDFNTTPGASADNVTSSAPEKVTEASGNSPFSPVAKDDSGSGFEAFGDFSTAPVSTDSAGASFEAPKTVNTSGSSPFSPFSTDNSGLGDFGDFNSAPAPTESSTETKSEVPASSALLRAGYDAMVSAPEALRIAIRDGILERKRRAGYWTKRQFVLTPMHLMYFETMEAKEPANTFATMEIMAVQKSSSDPQQRMFTLVLFKKKKEYRARSTEERDAWVEALESVSGMKGTGVASVPAKKEEILPRDEPPVGDEMEKESKTDRESGSNVQDIKDLDLRALCEQMKKSFSWQIQISKSFSSKDVAEFVKKTLPHLNTAQIQEVGQGFIDLKLIIPMKSHVFDVTDPGRFKFVETAAPKQPKNHLNMGGPSIANLMGNQQFNARKYAEDFLRKHSPLKIDSHCKKLVAQKENTIDDLKEEISANYTSFIRAADEIKTMENSVSQLKTLVLECRRTMHTLKGVALEPPPEKVAQLDFKAVDKKAEERMQSMALDEFIRDLEVYLYERNYEQFTQHMLEYKRKETQGIEAATETQQAKIDELRHLLVEKLVDEFNASLQTSERMHKKENHLEFLIQLGETQLATEMCLQNYSVRIALQLRHVPSYGNALNYVINFSRTFFTSLLVCYEDYEHRNTIREEIKRERWEMTSRMIRDPENKVEREIILTQSARSFYTLVQQFLRDVQRVMNPSCATSNLTEVHDVVVWEADELLVRYSFEELQYLESPKLSSSLRPKHIIGILTNAAYIQDDCAARSTNILQEYLPTAALQNREVEAQNSALWDKLVAIGVKRCAQSLMKMSFSWQDMDLTDEALPDVSSSPETPTSSLFAGVVAQELADVMTNNQLNKAVQNYNPAVDGEDVGKRVSFAGMVLDALLREMLEDEPWWQNFSGKGGAGRKRLGYGGVNKFLAEMYALRDMIPASKAVEITSKIDMKMMELYQQPYSGRKDVRAPAEWTQAYAKRCIAAAPSTR</sequence>
<feature type="domain" description="EH" evidence="11">
    <location>
        <begin position="597"/>
        <end position="699"/>
    </location>
</feature>
<dbReference type="InterPro" id="IPR019786">
    <property type="entry name" value="Zinc_finger_PHD-type_CS"/>
</dbReference>
<dbReference type="CDD" id="cd00821">
    <property type="entry name" value="PH"/>
    <property type="match status" value="1"/>
</dbReference>
<evidence type="ECO:0000259" key="9">
    <source>
        <dbReference type="PROSITE" id="PS50003"/>
    </source>
</evidence>
<dbReference type="PANTHER" id="PTHR22870:SF466">
    <property type="entry name" value="ANKYRIN REPEAT-CONTAINING PROTEIN"/>
    <property type="match status" value="1"/>
</dbReference>
<dbReference type="InterPro" id="IPR001965">
    <property type="entry name" value="Znf_PHD"/>
</dbReference>
<feature type="compositionally biased region" description="Low complexity" evidence="8">
    <location>
        <begin position="1613"/>
        <end position="1624"/>
    </location>
</feature>
<feature type="compositionally biased region" description="Polar residues" evidence="8">
    <location>
        <begin position="829"/>
        <end position="848"/>
    </location>
</feature>
<dbReference type="Pfam" id="PF12763">
    <property type="entry name" value="EH"/>
    <property type="match status" value="2"/>
</dbReference>
<gene>
    <name evidence="13" type="ORF">JG688_00012644</name>
</gene>
<name>A0A8J5J2H7_9STRA</name>
<dbReference type="SMART" id="SM00249">
    <property type="entry name" value="PHD"/>
    <property type="match status" value="1"/>
</dbReference>
<feature type="region of interest" description="Disordered" evidence="8">
    <location>
        <begin position="808"/>
        <end position="977"/>
    </location>
</feature>
<feature type="region of interest" description="Disordered" evidence="8">
    <location>
        <begin position="1218"/>
        <end position="1435"/>
    </location>
</feature>
<dbReference type="PROSITE" id="PS50222">
    <property type="entry name" value="EF_HAND_2"/>
    <property type="match status" value="1"/>
</dbReference>
<feature type="compositionally biased region" description="Polar residues" evidence="8">
    <location>
        <begin position="1452"/>
        <end position="1497"/>
    </location>
</feature>
<feature type="compositionally biased region" description="Polar residues" evidence="8">
    <location>
        <begin position="874"/>
        <end position="895"/>
    </location>
</feature>
<feature type="compositionally biased region" description="Low complexity" evidence="8">
    <location>
        <begin position="1218"/>
        <end position="1239"/>
    </location>
</feature>
<feature type="compositionally biased region" description="Low complexity" evidence="8">
    <location>
        <begin position="1396"/>
        <end position="1417"/>
    </location>
</feature>
<feature type="coiled-coil region" evidence="7">
    <location>
        <begin position="1024"/>
        <end position="1078"/>
    </location>
</feature>
<keyword evidence="14" id="KW-1185">Reference proteome</keyword>
<feature type="repeat" description="RCC1" evidence="6">
    <location>
        <begin position="77"/>
        <end position="130"/>
    </location>
</feature>
<feature type="compositionally biased region" description="Low complexity" evidence="8">
    <location>
        <begin position="1280"/>
        <end position="1298"/>
    </location>
</feature>
<dbReference type="SMART" id="SM00233">
    <property type="entry name" value="PH"/>
    <property type="match status" value="1"/>
</dbReference>
<dbReference type="Pfam" id="PF00628">
    <property type="entry name" value="PHD"/>
    <property type="match status" value="1"/>
</dbReference>
<dbReference type="Pfam" id="PF08700">
    <property type="entry name" value="VPS51_Exo84_N"/>
    <property type="match status" value="1"/>
</dbReference>
<feature type="domain" description="EH" evidence="11">
    <location>
        <begin position="730"/>
        <end position="813"/>
    </location>
</feature>
<feature type="domain" description="EF-hand" evidence="12">
    <location>
        <begin position="729"/>
        <end position="764"/>
    </location>
</feature>
<evidence type="ECO:0000259" key="12">
    <source>
        <dbReference type="PROSITE" id="PS50222"/>
    </source>
</evidence>
<dbReference type="Pfam" id="PF16528">
    <property type="entry name" value="Exo84_C"/>
    <property type="match status" value="1"/>
</dbReference>
<evidence type="ECO:0000313" key="14">
    <source>
        <dbReference type="Proteomes" id="UP000709295"/>
    </source>
</evidence>
<dbReference type="PROSITE" id="PS01359">
    <property type="entry name" value="ZF_PHD_1"/>
    <property type="match status" value="1"/>
</dbReference>
<evidence type="ECO:0000259" key="10">
    <source>
        <dbReference type="PROSITE" id="PS50016"/>
    </source>
</evidence>
<evidence type="ECO:0000256" key="7">
    <source>
        <dbReference type="SAM" id="Coils"/>
    </source>
</evidence>
<feature type="region of interest" description="Disordered" evidence="8">
    <location>
        <begin position="1451"/>
        <end position="1653"/>
    </location>
</feature>
<dbReference type="InterPro" id="IPR002048">
    <property type="entry name" value="EF_hand_dom"/>
</dbReference>
<feature type="repeat" description="RCC1" evidence="6">
    <location>
        <begin position="330"/>
        <end position="394"/>
    </location>
</feature>
<feature type="compositionally biased region" description="Low complexity" evidence="8">
    <location>
        <begin position="944"/>
        <end position="961"/>
    </location>
</feature>
<dbReference type="GO" id="GO:0005509">
    <property type="term" value="F:calcium ion binding"/>
    <property type="evidence" value="ECO:0007669"/>
    <property type="project" value="InterPro"/>
</dbReference>
<evidence type="ECO:0000256" key="3">
    <source>
        <dbReference type="ARBA" id="ARBA00022771"/>
    </source>
</evidence>
<feature type="domain" description="PH" evidence="9">
    <location>
        <begin position="1675"/>
        <end position="1769"/>
    </location>
</feature>
<keyword evidence="2" id="KW-0677">Repeat</keyword>
<comment type="caution">
    <text evidence="13">The sequence shown here is derived from an EMBL/GenBank/DDBJ whole genome shotgun (WGS) entry which is preliminary data.</text>
</comment>
<dbReference type="PROSITE" id="PS50012">
    <property type="entry name" value="RCC1_3"/>
    <property type="match status" value="6"/>
</dbReference>
<feature type="compositionally biased region" description="Low complexity" evidence="8">
    <location>
        <begin position="1505"/>
        <end position="1520"/>
    </location>
</feature>
<dbReference type="InterPro" id="IPR000261">
    <property type="entry name" value="EH_dom"/>
</dbReference>
<dbReference type="InterPro" id="IPR000408">
    <property type="entry name" value="Reg_chr_condens"/>
</dbReference>
<dbReference type="InterPro" id="IPR051210">
    <property type="entry name" value="Ub_ligase/GEF_domain"/>
</dbReference>
<accession>A0A8J5J2H7</accession>
<dbReference type="CDD" id="cd00052">
    <property type="entry name" value="EH"/>
    <property type="match status" value="2"/>
</dbReference>
<dbReference type="PROSITE" id="PS50031">
    <property type="entry name" value="EH"/>
    <property type="match status" value="2"/>
</dbReference>
<dbReference type="PANTHER" id="PTHR22870">
    <property type="entry name" value="REGULATOR OF CHROMOSOME CONDENSATION"/>
    <property type="match status" value="1"/>
</dbReference>
<dbReference type="PROSITE" id="PS50016">
    <property type="entry name" value="ZF_PHD_2"/>
    <property type="match status" value="1"/>
</dbReference>
<keyword evidence="1" id="KW-0479">Metal-binding</keyword>
<dbReference type="SMART" id="SM00054">
    <property type="entry name" value="EFh"/>
    <property type="match status" value="3"/>
</dbReference>
<dbReference type="InterPro" id="IPR032403">
    <property type="entry name" value="Exo84_C"/>
</dbReference>
<organism evidence="13 14">
    <name type="scientific">Phytophthora aleatoria</name>
    <dbReference type="NCBI Taxonomy" id="2496075"/>
    <lineage>
        <taxon>Eukaryota</taxon>
        <taxon>Sar</taxon>
        <taxon>Stramenopiles</taxon>
        <taxon>Oomycota</taxon>
        <taxon>Peronosporomycetes</taxon>
        <taxon>Peronosporales</taxon>
        <taxon>Peronosporaceae</taxon>
        <taxon>Phytophthora</taxon>
    </lineage>
</organism>
<reference evidence="13" key="1">
    <citation type="submission" date="2021-01" db="EMBL/GenBank/DDBJ databases">
        <title>Phytophthora aleatoria, a newly-described species from Pinus radiata is distinct from Phytophthora cactorum isolates based on comparative genomics.</title>
        <authorList>
            <person name="Mcdougal R."/>
            <person name="Panda P."/>
            <person name="Williams N."/>
            <person name="Studholme D.J."/>
        </authorList>
    </citation>
    <scope>NUCLEOTIDE SEQUENCE</scope>
    <source>
        <strain evidence="13">NZFS 4037</strain>
    </source>
</reference>
<dbReference type="InterPro" id="IPR019787">
    <property type="entry name" value="Znf_PHD-finger"/>
</dbReference>
<feature type="compositionally biased region" description="Polar residues" evidence="8">
    <location>
        <begin position="1547"/>
        <end position="1560"/>
    </location>
</feature>
<keyword evidence="4" id="KW-0862">Zinc</keyword>
<proteinExistence type="predicted"/>
<feature type="compositionally biased region" description="Low complexity" evidence="8">
    <location>
        <begin position="1306"/>
        <end position="1329"/>
    </location>
</feature>